<dbReference type="Pfam" id="PF14529">
    <property type="entry name" value="Exo_endo_phos_2"/>
    <property type="match status" value="1"/>
</dbReference>
<feature type="compositionally biased region" description="Basic and acidic residues" evidence="1">
    <location>
        <begin position="231"/>
        <end position="245"/>
    </location>
</feature>
<dbReference type="AlphaFoldDB" id="A0A061B2A6"/>
<dbReference type="InterPro" id="IPR036691">
    <property type="entry name" value="Endo/exonu/phosph_ase_sf"/>
</dbReference>
<feature type="compositionally biased region" description="Low complexity" evidence="1">
    <location>
        <begin position="50"/>
        <end position="60"/>
    </location>
</feature>
<dbReference type="OrthoDB" id="2840473at2759"/>
<feature type="compositionally biased region" description="Basic and acidic residues" evidence="1">
    <location>
        <begin position="363"/>
        <end position="374"/>
    </location>
</feature>
<feature type="region of interest" description="Disordered" evidence="1">
    <location>
        <begin position="353"/>
        <end position="376"/>
    </location>
</feature>
<name>A0A061B2A6_RHOTO</name>
<dbReference type="EMBL" id="LK052943">
    <property type="protein sequence ID" value="CDR43955.1"/>
    <property type="molecule type" value="Genomic_DNA"/>
</dbReference>
<feature type="region of interest" description="Disordered" evidence="1">
    <location>
        <begin position="392"/>
        <end position="415"/>
    </location>
</feature>
<accession>A0A061B2A6</accession>
<sequence>MNTWELSNRFAILQRDATDPPPPPAPAVRSYAAAAAAARPNAPPEPPAAPRASAPSKPAPRTSLIAGTADLPETHFLRALPEHRILPCVRKMMVSSSLDPSTLVYARRMDRGDVRLVTRGPSAADLLHRALSAYSAEIVVKMPVEATSLVMHWVPVDADEVEVREKVEEWVGGEGKVVGAKWLSRQADKSYGLWFVELCNAEDVSVILREAVRQLRPGVWVEMERAKSVAERRAEARKQMDKAHAPLEPNTRTSTPAHNSAAPLPSPDTTIKSPPQTPPRSAGPHGTMATGYLGTTASASAANLSLRMLVDESSGDGPSAFLETSSRASLIPLPRSPTPTVDDLRPEPVADWSVDAEEEEVEREEKSESEREEVATAADDLADLGARRLLIGGRAAPPPQPAAAAFADEEDDEDEPPLMSKLVVVTYNIHRSPDVWAQLVNSPALQRVDVLLLQEVPRSLHPLPRGWSLVLPPPITYTTDKPTHPQSAALVSPCFPPSAFSQLPVASRDVVGGRSPPNRSVREALPPILASSSPQTTLVIAGDFNLHHPAWNASVLEPDDEGEEAQITFEEAGLVHLHEASEATWSLSRSSRVLDLVLGNLRADERLVSSVIDEKLEYGLDHRPIRTVLAVERADRPPAYPRRLFRKADPATILRAYAKLATSVAWPAALLTLILCPLYEQARHSFYKHIRLRQTPTVGLLLGNVNFRQPLLDFITTTGRFARLTEPAKDEEREKNTREGFDNSGT</sequence>
<feature type="domain" description="Endonuclease/exonuclease/phosphatase" evidence="2">
    <location>
        <begin position="519"/>
        <end position="625"/>
    </location>
</feature>
<feature type="compositionally biased region" description="Low complexity" evidence="1">
    <location>
        <begin position="27"/>
        <end position="40"/>
    </location>
</feature>
<evidence type="ECO:0000259" key="2">
    <source>
        <dbReference type="Pfam" id="PF14529"/>
    </source>
</evidence>
<dbReference type="SUPFAM" id="SSF56219">
    <property type="entry name" value="DNase I-like"/>
    <property type="match status" value="1"/>
</dbReference>
<feature type="region of interest" description="Disordered" evidence="1">
    <location>
        <begin position="231"/>
        <end position="292"/>
    </location>
</feature>
<proteinExistence type="predicted"/>
<evidence type="ECO:0000313" key="3">
    <source>
        <dbReference type="EMBL" id="CDR43955.1"/>
    </source>
</evidence>
<evidence type="ECO:0000256" key="1">
    <source>
        <dbReference type="SAM" id="MobiDB-lite"/>
    </source>
</evidence>
<gene>
    <name evidence="3" type="ORF">RHTO0S_08e08482g</name>
</gene>
<reference evidence="3" key="1">
    <citation type="journal article" date="2014" name="Genome Announc.">
        <title>Draft genome sequence of Rhodosporidium toruloides CECT1137, an oleaginous yeast of biotechnological interest.</title>
        <authorList>
            <person name="Morin N."/>
            <person name="Calcas X."/>
            <person name="Devillers H."/>
            <person name="Durrens P."/>
            <person name="Sherman D.J."/>
            <person name="Nicaud J.-M."/>
            <person name="Neuveglise C."/>
        </authorList>
    </citation>
    <scope>NUCLEOTIDE SEQUENCE</scope>
    <source>
        <strain evidence="3">CECT1137</strain>
    </source>
</reference>
<dbReference type="Gene3D" id="3.60.10.10">
    <property type="entry name" value="Endonuclease/exonuclease/phosphatase"/>
    <property type="match status" value="1"/>
</dbReference>
<feature type="region of interest" description="Disordered" evidence="1">
    <location>
        <begin position="13"/>
        <end position="62"/>
    </location>
</feature>
<organism evidence="3">
    <name type="scientific">Rhodotorula toruloides</name>
    <name type="common">Yeast</name>
    <name type="synonym">Rhodosporidium toruloides</name>
    <dbReference type="NCBI Taxonomy" id="5286"/>
    <lineage>
        <taxon>Eukaryota</taxon>
        <taxon>Fungi</taxon>
        <taxon>Dikarya</taxon>
        <taxon>Basidiomycota</taxon>
        <taxon>Pucciniomycotina</taxon>
        <taxon>Microbotryomycetes</taxon>
        <taxon>Sporidiobolales</taxon>
        <taxon>Sporidiobolaceae</taxon>
        <taxon>Rhodotorula</taxon>
    </lineage>
</organism>
<protein>
    <submittedName>
        <fullName evidence="3">RHTO0S08e08482g1_1</fullName>
    </submittedName>
</protein>
<dbReference type="GO" id="GO:0003824">
    <property type="term" value="F:catalytic activity"/>
    <property type="evidence" value="ECO:0007669"/>
    <property type="project" value="InterPro"/>
</dbReference>
<dbReference type="InterPro" id="IPR005135">
    <property type="entry name" value="Endo/exonuclease/phosphatase"/>
</dbReference>
<feature type="region of interest" description="Disordered" evidence="1">
    <location>
        <begin position="726"/>
        <end position="746"/>
    </location>
</feature>